<dbReference type="InterPro" id="IPR004629">
    <property type="entry name" value="WecG_TagA_CpsF"/>
</dbReference>
<accession>X1FYF2</accession>
<gene>
    <name evidence="1" type="ORF">S03H2_33792</name>
</gene>
<organism evidence="1">
    <name type="scientific">marine sediment metagenome</name>
    <dbReference type="NCBI Taxonomy" id="412755"/>
    <lineage>
        <taxon>unclassified sequences</taxon>
        <taxon>metagenomes</taxon>
        <taxon>ecological metagenomes</taxon>
    </lineage>
</organism>
<sequence length="79" mass="8743">MIKINAITAIIKDSASAKKRYSLYLLGSYPGVASEAALNLTKKYPGIKIAGTHHGYFGYEDYQNCEDVKNGNNNKNKEE</sequence>
<name>X1FYF2_9ZZZZ</name>
<feature type="non-terminal residue" evidence="1">
    <location>
        <position position="79"/>
    </location>
</feature>
<proteinExistence type="predicted"/>
<dbReference type="GO" id="GO:0016740">
    <property type="term" value="F:transferase activity"/>
    <property type="evidence" value="ECO:0007669"/>
    <property type="project" value="InterPro"/>
</dbReference>
<protein>
    <submittedName>
        <fullName evidence="1">Uncharacterized protein</fullName>
    </submittedName>
</protein>
<dbReference type="EMBL" id="BARU01020589">
    <property type="protein sequence ID" value="GAH50696.1"/>
    <property type="molecule type" value="Genomic_DNA"/>
</dbReference>
<reference evidence="1" key="1">
    <citation type="journal article" date="2014" name="Front. Microbiol.">
        <title>High frequency of phylogenetically diverse reductive dehalogenase-homologous genes in deep subseafloor sedimentary metagenomes.</title>
        <authorList>
            <person name="Kawai M."/>
            <person name="Futagami T."/>
            <person name="Toyoda A."/>
            <person name="Takaki Y."/>
            <person name="Nishi S."/>
            <person name="Hori S."/>
            <person name="Arai W."/>
            <person name="Tsubouchi T."/>
            <person name="Morono Y."/>
            <person name="Uchiyama I."/>
            <person name="Ito T."/>
            <person name="Fujiyama A."/>
            <person name="Inagaki F."/>
            <person name="Takami H."/>
        </authorList>
    </citation>
    <scope>NUCLEOTIDE SEQUENCE</scope>
    <source>
        <strain evidence="1">Expedition CK06-06</strain>
    </source>
</reference>
<evidence type="ECO:0000313" key="1">
    <source>
        <dbReference type="EMBL" id="GAH50696.1"/>
    </source>
</evidence>
<comment type="caution">
    <text evidence="1">The sequence shown here is derived from an EMBL/GenBank/DDBJ whole genome shotgun (WGS) entry which is preliminary data.</text>
</comment>
<dbReference type="AlphaFoldDB" id="X1FYF2"/>
<dbReference type="Pfam" id="PF03808">
    <property type="entry name" value="Glyco_tran_WecG"/>
    <property type="match status" value="1"/>
</dbReference>